<dbReference type="GO" id="GO:0017038">
    <property type="term" value="P:protein import"/>
    <property type="evidence" value="ECO:0007669"/>
    <property type="project" value="TreeGrafter"/>
</dbReference>
<evidence type="ECO:0000259" key="11">
    <source>
        <dbReference type="Pfam" id="PF01618"/>
    </source>
</evidence>
<dbReference type="PANTHER" id="PTHR30625">
    <property type="entry name" value="PROTEIN TOLQ"/>
    <property type="match status" value="1"/>
</dbReference>
<dbReference type="HAMAP" id="MF_02202">
    <property type="entry name" value="TolQ"/>
    <property type="match status" value="1"/>
</dbReference>
<evidence type="ECO:0000256" key="4">
    <source>
        <dbReference type="ARBA" id="ARBA00022519"/>
    </source>
</evidence>
<feature type="domain" description="MotA/TolQ/ExbB proton channel" evidence="11">
    <location>
        <begin position="94"/>
        <end position="206"/>
    </location>
</feature>
<dbReference type="PANTHER" id="PTHR30625:SF3">
    <property type="entry name" value="TOL-PAL SYSTEM PROTEIN TOLQ"/>
    <property type="match status" value="1"/>
</dbReference>
<keyword evidence="7 10" id="KW-1133">Transmembrane helix</keyword>
<dbReference type="NCBIfam" id="TIGR02796">
    <property type="entry name" value="tolQ"/>
    <property type="match status" value="1"/>
</dbReference>
<proteinExistence type="inferred from homology"/>
<sequence>MESGLNFIDLILEASVLVQLVMLTLVGMSIASWAIIFQRRSVIAEAQSEARKFEQQFWSGMDLGKLYNEITARSGSSKGLEALFVAGFKEFARHKKNNTGSANMILDGTHRSMRVALSREVEKLETSLSFLATVGSISPYIGLFGTVWGIMTAFIALGNVQQATLQMVAPGIAEALIATAMGLFAAIPAVMAYNRFAKHVEKLEVNYANFMEEFANILHRQAATLVETKANVSA</sequence>
<dbReference type="RefSeq" id="WP_039607801.1">
    <property type="nucleotide sequence ID" value="NZ_CP015411.1"/>
</dbReference>
<dbReference type="KEGG" id="plz:S4054249_14710"/>
<comment type="similarity">
    <text evidence="2 10">Belongs to the ExbB/TolQ family.</text>
</comment>
<organism evidence="12 13">
    <name type="scientific">Pseudoalteromonas luteoviolacea</name>
    <dbReference type="NCBI Taxonomy" id="43657"/>
    <lineage>
        <taxon>Bacteria</taxon>
        <taxon>Pseudomonadati</taxon>
        <taxon>Pseudomonadota</taxon>
        <taxon>Gammaproteobacteria</taxon>
        <taxon>Alteromonadales</taxon>
        <taxon>Pseudoalteromonadaceae</taxon>
        <taxon>Pseudoalteromonas</taxon>
    </lineage>
</organism>
<gene>
    <name evidence="10" type="primary">tolQ</name>
    <name evidence="12" type="ORF">JF50_01745</name>
</gene>
<dbReference type="InterPro" id="IPR014163">
    <property type="entry name" value="Tol-Pal_TolQ"/>
</dbReference>
<dbReference type="Proteomes" id="UP000031327">
    <property type="component" value="Unassembled WGS sequence"/>
</dbReference>
<evidence type="ECO:0000256" key="7">
    <source>
        <dbReference type="ARBA" id="ARBA00022989"/>
    </source>
</evidence>
<evidence type="ECO:0000256" key="1">
    <source>
        <dbReference type="ARBA" id="ARBA00004651"/>
    </source>
</evidence>
<dbReference type="EMBL" id="JWIC01000003">
    <property type="protein sequence ID" value="KID58630.1"/>
    <property type="molecule type" value="Genomic_DNA"/>
</dbReference>
<keyword evidence="8 10" id="KW-0472">Membrane</keyword>
<dbReference type="GO" id="GO:0051301">
    <property type="term" value="P:cell division"/>
    <property type="evidence" value="ECO:0007669"/>
    <property type="project" value="UniProtKB-UniRule"/>
</dbReference>
<evidence type="ECO:0000256" key="8">
    <source>
        <dbReference type="ARBA" id="ARBA00023136"/>
    </source>
</evidence>
<feature type="transmembrane region" description="Helical" evidence="10">
    <location>
        <begin position="16"/>
        <end position="37"/>
    </location>
</feature>
<comment type="subcellular location">
    <subcellularLocation>
        <location evidence="10">Cell inner membrane</location>
        <topology evidence="10">Multi-pass membrane protein</topology>
    </subcellularLocation>
    <subcellularLocation>
        <location evidence="1">Cell membrane</location>
        <topology evidence="1">Multi-pass membrane protein</topology>
    </subcellularLocation>
</comment>
<name>A0A0C1QH24_9GAMM</name>
<dbReference type="AlphaFoldDB" id="A0A0C1QH24"/>
<comment type="subunit">
    <text evidence="10">The Tol-Pal system is composed of five core proteins: the inner membrane proteins TolA, TolQ and TolR, the periplasmic protein TolB and the outer membrane protein Pal. They form a network linking the inner and outer membranes and the peptidoglycan layer.</text>
</comment>
<evidence type="ECO:0000256" key="5">
    <source>
        <dbReference type="ARBA" id="ARBA00022618"/>
    </source>
</evidence>
<keyword evidence="6 10" id="KW-0812">Transmembrane</keyword>
<feature type="transmembrane region" description="Helical" evidence="10">
    <location>
        <begin position="128"/>
        <end position="155"/>
    </location>
</feature>
<reference evidence="12 13" key="1">
    <citation type="submission" date="2014-12" db="EMBL/GenBank/DDBJ databases">
        <title>Draft Genome Sequence of Pseudoalteromonas luteoviolacea HI1.</title>
        <authorList>
            <person name="Asahina A.Y."/>
            <person name="Hadfield M.G."/>
        </authorList>
    </citation>
    <scope>NUCLEOTIDE SEQUENCE [LARGE SCALE GENOMIC DNA]</scope>
    <source>
        <strain evidence="12 13">HI1</strain>
    </source>
</reference>
<keyword evidence="5 10" id="KW-0132">Cell division</keyword>
<keyword evidence="4 10" id="KW-0997">Cell inner membrane</keyword>
<comment type="caution">
    <text evidence="12">The sequence shown here is derived from an EMBL/GenBank/DDBJ whole genome shotgun (WGS) entry which is preliminary data.</text>
</comment>
<dbReference type="InterPro" id="IPR050790">
    <property type="entry name" value="ExbB/TolQ_transport"/>
</dbReference>
<evidence type="ECO:0000256" key="3">
    <source>
        <dbReference type="ARBA" id="ARBA00022475"/>
    </source>
</evidence>
<dbReference type="OrthoDB" id="9805133at2"/>
<comment type="function">
    <text evidence="10">Part of the Tol-Pal system, which plays a role in outer membrane invagination during cell division and is important for maintaining outer membrane integrity.</text>
</comment>
<feature type="transmembrane region" description="Helical" evidence="10">
    <location>
        <begin position="175"/>
        <end position="193"/>
    </location>
</feature>
<evidence type="ECO:0000313" key="13">
    <source>
        <dbReference type="Proteomes" id="UP000031327"/>
    </source>
</evidence>
<dbReference type="InterPro" id="IPR002898">
    <property type="entry name" value="MotA_ExbB_proton_chnl"/>
</dbReference>
<evidence type="ECO:0000256" key="9">
    <source>
        <dbReference type="ARBA" id="ARBA00023306"/>
    </source>
</evidence>
<evidence type="ECO:0000256" key="6">
    <source>
        <dbReference type="ARBA" id="ARBA00022692"/>
    </source>
</evidence>
<evidence type="ECO:0000256" key="2">
    <source>
        <dbReference type="ARBA" id="ARBA00010442"/>
    </source>
</evidence>
<accession>A0A0C1QH24</accession>
<dbReference type="Pfam" id="PF01618">
    <property type="entry name" value="MotA_ExbB"/>
    <property type="match status" value="1"/>
</dbReference>
<keyword evidence="3 10" id="KW-1003">Cell membrane</keyword>
<evidence type="ECO:0000313" key="12">
    <source>
        <dbReference type="EMBL" id="KID58630.1"/>
    </source>
</evidence>
<dbReference type="GO" id="GO:0043213">
    <property type="term" value="P:bacteriocin transport"/>
    <property type="evidence" value="ECO:0007669"/>
    <property type="project" value="InterPro"/>
</dbReference>
<keyword evidence="9 10" id="KW-0131">Cell cycle</keyword>
<protein>
    <recommendedName>
        <fullName evidence="10">Tol-Pal system protein TolQ</fullName>
    </recommendedName>
</protein>
<evidence type="ECO:0000256" key="10">
    <source>
        <dbReference type="HAMAP-Rule" id="MF_02202"/>
    </source>
</evidence>
<dbReference type="GO" id="GO:0005886">
    <property type="term" value="C:plasma membrane"/>
    <property type="evidence" value="ECO:0007669"/>
    <property type="project" value="UniProtKB-SubCell"/>
</dbReference>